<reference evidence="1 2" key="1">
    <citation type="journal article" date="2021" name="Plant Biotechnol. J.">
        <title>Multi-omics assisted identification of the key and species-specific regulatory components of drought-tolerant mechanisms in Gossypium stocksii.</title>
        <authorList>
            <person name="Yu D."/>
            <person name="Ke L."/>
            <person name="Zhang D."/>
            <person name="Wu Y."/>
            <person name="Sun Y."/>
            <person name="Mei J."/>
            <person name="Sun J."/>
            <person name="Sun Y."/>
        </authorList>
    </citation>
    <scope>NUCLEOTIDE SEQUENCE [LARGE SCALE GENOMIC DNA]</scope>
    <source>
        <strain evidence="2">cv. E1</strain>
        <tissue evidence="1">Leaf</tissue>
    </source>
</reference>
<organism evidence="1 2">
    <name type="scientific">Gossypium stocksii</name>
    <dbReference type="NCBI Taxonomy" id="47602"/>
    <lineage>
        <taxon>Eukaryota</taxon>
        <taxon>Viridiplantae</taxon>
        <taxon>Streptophyta</taxon>
        <taxon>Embryophyta</taxon>
        <taxon>Tracheophyta</taxon>
        <taxon>Spermatophyta</taxon>
        <taxon>Magnoliopsida</taxon>
        <taxon>eudicotyledons</taxon>
        <taxon>Gunneridae</taxon>
        <taxon>Pentapetalae</taxon>
        <taxon>rosids</taxon>
        <taxon>malvids</taxon>
        <taxon>Malvales</taxon>
        <taxon>Malvaceae</taxon>
        <taxon>Malvoideae</taxon>
        <taxon>Gossypium</taxon>
    </lineage>
</organism>
<evidence type="ECO:0000313" key="2">
    <source>
        <dbReference type="Proteomes" id="UP000828251"/>
    </source>
</evidence>
<dbReference type="EMBL" id="JAIQCV010000002">
    <property type="protein sequence ID" value="KAH1121759.1"/>
    <property type="molecule type" value="Genomic_DNA"/>
</dbReference>
<keyword evidence="2" id="KW-1185">Reference proteome</keyword>
<dbReference type="Proteomes" id="UP000828251">
    <property type="component" value="Unassembled WGS sequence"/>
</dbReference>
<dbReference type="AlphaFoldDB" id="A0A9D4AI50"/>
<comment type="caution">
    <text evidence="1">The sequence shown here is derived from an EMBL/GenBank/DDBJ whole genome shotgun (WGS) entry which is preliminary data.</text>
</comment>
<dbReference type="PANTHER" id="PTHR34724">
    <property type="entry name" value="OS12G0596101 PROTEIN"/>
    <property type="match status" value="1"/>
</dbReference>
<gene>
    <name evidence="1" type="ORF">J1N35_004919</name>
</gene>
<sequence>MGVREDHIMEIVQLPPPKFLMIGQQGKNQAKMCYEVKCSACGKTTWGGCGRHVPSVYNRLPETQRCNCKEWPGVNAPQPSPSCTIL</sequence>
<dbReference type="PANTHER" id="PTHR34724:SF4">
    <property type="entry name" value="EXPRESSED PROTEIN"/>
    <property type="match status" value="1"/>
</dbReference>
<dbReference type="OrthoDB" id="88410at2759"/>
<proteinExistence type="predicted"/>
<evidence type="ECO:0000313" key="1">
    <source>
        <dbReference type="EMBL" id="KAH1121759.1"/>
    </source>
</evidence>
<name>A0A9D4AI50_9ROSI</name>
<accession>A0A9D4AI50</accession>
<protein>
    <submittedName>
        <fullName evidence="1">Uncharacterized protein</fullName>
    </submittedName>
</protein>